<feature type="coiled-coil region" evidence="1">
    <location>
        <begin position="464"/>
        <end position="494"/>
    </location>
</feature>
<feature type="domain" description="Resolvase/invertase-type recombinase catalytic" evidence="2">
    <location>
        <begin position="33"/>
        <end position="181"/>
    </location>
</feature>
<protein>
    <submittedName>
        <fullName evidence="4">Uncharacterized protein</fullName>
    </submittedName>
</protein>
<dbReference type="InterPro" id="IPR038109">
    <property type="entry name" value="DNA_bind_recomb_sf"/>
</dbReference>
<dbReference type="Pfam" id="PF13408">
    <property type="entry name" value="Zn_ribbon_recom"/>
    <property type="match status" value="1"/>
</dbReference>
<evidence type="ECO:0000313" key="4">
    <source>
        <dbReference type="EMBL" id="MPL74949.1"/>
    </source>
</evidence>
<comment type="caution">
    <text evidence="4">The sequence shown here is derived from an EMBL/GenBank/DDBJ whole genome shotgun (WGS) entry which is preliminary data.</text>
</comment>
<dbReference type="PROSITE" id="PS51736">
    <property type="entry name" value="RECOMBINASES_3"/>
    <property type="match status" value="1"/>
</dbReference>
<evidence type="ECO:0000256" key="1">
    <source>
        <dbReference type="SAM" id="Coils"/>
    </source>
</evidence>
<dbReference type="Gene3D" id="3.90.1750.20">
    <property type="entry name" value="Putative Large Serine Recombinase, Chain B, Domain 2"/>
    <property type="match status" value="1"/>
</dbReference>
<reference evidence="4" key="1">
    <citation type="submission" date="2019-08" db="EMBL/GenBank/DDBJ databases">
        <authorList>
            <person name="Kucharzyk K."/>
            <person name="Murdoch R.W."/>
            <person name="Higgins S."/>
            <person name="Loffler F."/>
        </authorList>
    </citation>
    <scope>NUCLEOTIDE SEQUENCE</scope>
</reference>
<dbReference type="PANTHER" id="PTHR30461">
    <property type="entry name" value="DNA-INVERTASE FROM LAMBDOID PROPHAGE"/>
    <property type="match status" value="1"/>
</dbReference>
<dbReference type="Pfam" id="PF00239">
    <property type="entry name" value="Resolvase"/>
    <property type="match status" value="1"/>
</dbReference>
<evidence type="ECO:0000259" key="2">
    <source>
        <dbReference type="PROSITE" id="PS51736"/>
    </source>
</evidence>
<dbReference type="EMBL" id="VSSQ01000084">
    <property type="protein sequence ID" value="MPL74949.1"/>
    <property type="molecule type" value="Genomic_DNA"/>
</dbReference>
<name>A0A644U7P0_9ZZZZ</name>
<dbReference type="Gene3D" id="3.40.50.1390">
    <property type="entry name" value="Resolvase, N-terminal catalytic domain"/>
    <property type="match status" value="1"/>
</dbReference>
<dbReference type="SMART" id="SM00857">
    <property type="entry name" value="Resolvase"/>
    <property type="match status" value="1"/>
</dbReference>
<dbReference type="GO" id="GO:0003677">
    <property type="term" value="F:DNA binding"/>
    <property type="evidence" value="ECO:0007669"/>
    <property type="project" value="InterPro"/>
</dbReference>
<sequence>MMQTATAKKKSISFIPPQPEYDRSIKPQFKALRVAAYCRVSTTLEQQETSYEAQVSYYTEKIKSNPNWKLAGIFADDGKSATNTKKRDDFNAMIEDCMAGKIDMVITKSVSRFARNTVDSLQNIRKLKEKNVAVFFEKEGVNTLDGTGELLITILSSQAQEESRNLSENTRWGLVRRFENGIVSVNHNKFLGYTKDKNNELVIVPEEAELVRRIFRLYLEGSSIVQITKILESEGITTVTGLDKWCPGTINKMLSNEKYMGDVLQQKTYTIDFLTKKRVLNKGIVPQYYIEDDHEAIIPKELYYQVQEEKARRASLHKPSVARKEKKEKSKYSSKFALTDIMVCKECGQPYRRQIWSKYGQKTAVWRCDNRLKNGTKNCKHSPTFKEDVLHEAIMTAINSVVENRGEFVGAFRENVIRVIGNYSTKNVPTEYDGQIEKLQTEMLALIEENAKQGSITEDFDEQYHRIAERINDLKQKKLELVREQKMAANFQQRVEDMDACLKKTTCEVGEFDNDLVRRLLQSIKAVKDDLIEIQFKSGIVMNQRVSYFD</sequence>
<organism evidence="4">
    <name type="scientific">bioreactor metagenome</name>
    <dbReference type="NCBI Taxonomy" id="1076179"/>
    <lineage>
        <taxon>unclassified sequences</taxon>
        <taxon>metagenomes</taxon>
        <taxon>ecological metagenomes</taxon>
    </lineage>
</organism>
<dbReference type="InterPro" id="IPR006119">
    <property type="entry name" value="Resolv_N"/>
</dbReference>
<proteinExistence type="predicted"/>
<gene>
    <name evidence="4" type="ORF">SDC9_20768</name>
</gene>
<dbReference type="InterPro" id="IPR050639">
    <property type="entry name" value="SSR_resolvase"/>
</dbReference>
<dbReference type="InterPro" id="IPR011109">
    <property type="entry name" value="DNA_bind_recombinase_dom"/>
</dbReference>
<feature type="domain" description="Recombinase" evidence="3">
    <location>
        <begin position="190"/>
        <end position="316"/>
    </location>
</feature>
<dbReference type="SUPFAM" id="SSF53041">
    <property type="entry name" value="Resolvase-like"/>
    <property type="match status" value="1"/>
</dbReference>
<accession>A0A644U7P0</accession>
<dbReference type="CDD" id="cd00338">
    <property type="entry name" value="Ser_Recombinase"/>
    <property type="match status" value="1"/>
</dbReference>
<dbReference type="InterPro" id="IPR025827">
    <property type="entry name" value="Zn_ribbon_recom_dom"/>
</dbReference>
<dbReference type="AlphaFoldDB" id="A0A644U7P0"/>
<dbReference type="PROSITE" id="PS51737">
    <property type="entry name" value="RECOMBINASE_DNA_BIND"/>
    <property type="match status" value="1"/>
</dbReference>
<dbReference type="PANTHER" id="PTHR30461:SF23">
    <property type="entry name" value="DNA RECOMBINASE-RELATED"/>
    <property type="match status" value="1"/>
</dbReference>
<dbReference type="Pfam" id="PF07508">
    <property type="entry name" value="Recombinase"/>
    <property type="match status" value="1"/>
</dbReference>
<keyword evidence="1" id="KW-0175">Coiled coil</keyword>
<dbReference type="GO" id="GO:0000150">
    <property type="term" value="F:DNA strand exchange activity"/>
    <property type="evidence" value="ECO:0007669"/>
    <property type="project" value="InterPro"/>
</dbReference>
<evidence type="ECO:0000259" key="3">
    <source>
        <dbReference type="PROSITE" id="PS51737"/>
    </source>
</evidence>
<dbReference type="InterPro" id="IPR036162">
    <property type="entry name" value="Resolvase-like_N_sf"/>
</dbReference>